<organism evidence="12 13">
    <name type="scientific">Ideonella azotifigens</name>
    <dbReference type="NCBI Taxonomy" id="513160"/>
    <lineage>
        <taxon>Bacteria</taxon>
        <taxon>Pseudomonadati</taxon>
        <taxon>Pseudomonadota</taxon>
        <taxon>Betaproteobacteria</taxon>
        <taxon>Burkholderiales</taxon>
        <taxon>Sphaerotilaceae</taxon>
        <taxon>Ideonella</taxon>
    </lineage>
</organism>
<feature type="domain" description="Cytochrome c" evidence="11">
    <location>
        <begin position="299"/>
        <end position="391"/>
    </location>
</feature>
<dbReference type="InterPro" id="IPR009056">
    <property type="entry name" value="Cyt_c-like_dom"/>
</dbReference>
<keyword evidence="10" id="KW-0812">Transmembrane</keyword>
<dbReference type="Proteomes" id="UP001500279">
    <property type="component" value="Unassembled WGS sequence"/>
</dbReference>
<evidence type="ECO:0000313" key="12">
    <source>
        <dbReference type="EMBL" id="GAA0750042.1"/>
    </source>
</evidence>
<evidence type="ECO:0000256" key="1">
    <source>
        <dbReference type="ARBA" id="ARBA00004236"/>
    </source>
</evidence>
<evidence type="ECO:0000259" key="11">
    <source>
        <dbReference type="PROSITE" id="PS51007"/>
    </source>
</evidence>
<dbReference type="EMBL" id="BAAAEW010000011">
    <property type="protein sequence ID" value="GAA0750042.1"/>
    <property type="molecule type" value="Genomic_DNA"/>
</dbReference>
<evidence type="ECO:0000256" key="10">
    <source>
        <dbReference type="SAM" id="Phobius"/>
    </source>
</evidence>
<sequence length="445" mass="46950">MGAAHAQAAPPDQALVEQGRKLAVAADCAACHTTPKGGAAFAGGYPIASPLGTIYASNITPSRAGGIGDYTLADFQRALRQGVRKDGAQLYPAMPYTSYTQLSDADTQALYAYFMHGVTAVDQKAPETELPFPFNLRLSMAAWNSMFLKDERFVPDASKSAEVNRGAYLAGALAHCSACHTPRNALMAEQLGKSFLAGGSVGPWFAPNITSDATSGIGGWTEAELVQYLKSGRVDGKAQAAGPMAEAIEHSLQHLPDEDLKAIAVYLKQTPAVNDGEARPRFAHGEASKAEIDMRGLTNDADAGWRVFSGSCAQCHQVGGGGNGVYPSLFHNTALGADRPDNLIATILQGVDRTVDGKAHFMPAFGDTASYADRLSDQQIADLSNYLLSYHGNAAVKVSASDVQTLRAGGKPPLLAMIRPAILPGGVVVLLLLIVLVVRRSRRAR</sequence>
<reference evidence="13" key="1">
    <citation type="journal article" date="2019" name="Int. J. Syst. Evol. Microbiol.">
        <title>The Global Catalogue of Microorganisms (GCM) 10K type strain sequencing project: providing services to taxonomists for standard genome sequencing and annotation.</title>
        <authorList>
            <consortium name="The Broad Institute Genomics Platform"/>
            <consortium name="The Broad Institute Genome Sequencing Center for Infectious Disease"/>
            <person name="Wu L."/>
            <person name="Ma J."/>
        </authorList>
    </citation>
    <scope>NUCLEOTIDE SEQUENCE [LARGE SCALE GENOMIC DNA]</scope>
    <source>
        <strain evidence="13">JCM 15503</strain>
    </source>
</reference>
<keyword evidence="3 9" id="KW-0349">Heme</keyword>
<dbReference type="Pfam" id="PF00034">
    <property type="entry name" value="Cytochrom_C"/>
    <property type="match status" value="3"/>
</dbReference>
<evidence type="ECO:0000256" key="5">
    <source>
        <dbReference type="ARBA" id="ARBA00022729"/>
    </source>
</evidence>
<keyword evidence="2" id="KW-1003">Cell membrane</keyword>
<evidence type="ECO:0000256" key="3">
    <source>
        <dbReference type="ARBA" id="ARBA00022617"/>
    </source>
</evidence>
<protein>
    <submittedName>
        <fullName evidence="12">Cytochrome c</fullName>
    </submittedName>
</protein>
<dbReference type="PANTHER" id="PTHR35008">
    <property type="entry name" value="BLL4482 PROTEIN-RELATED"/>
    <property type="match status" value="1"/>
</dbReference>
<dbReference type="InterPro" id="IPR051459">
    <property type="entry name" value="Cytochrome_c-type_DH"/>
</dbReference>
<dbReference type="SUPFAM" id="SSF46626">
    <property type="entry name" value="Cytochrome c"/>
    <property type="match status" value="3"/>
</dbReference>
<dbReference type="InterPro" id="IPR036909">
    <property type="entry name" value="Cyt_c-like_dom_sf"/>
</dbReference>
<gene>
    <name evidence="12" type="ORF">GCM10009107_21250</name>
</gene>
<evidence type="ECO:0000256" key="9">
    <source>
        <dbReference type="PROSITE-ProRule" id="PRU00433"/>
    </source>
</evidence>
<keyword evidence="10" id="KW-1133">Transmembrane helix</keyword>
<feature type="domain" description="Cytochrome c" evidence="11">
    <location>
        <begin position="161"/>
        <end position="271"/>
    </location>
</feature>
<comment type="caution">
    <text evidence="12">The sequence shown here is derived from an EMBL/GenBank/DDBJ whole genome shotgun (WGS) entry which is preliminary data.</text>
</comment>
<evidence type="ECO:0000256" key="2">
    <source>
        <dbReference type="ARBA" id="ARBA00022475"/>
    </source>
</evidence>
<evidence type="ECO:0000256" key="4">
    <source>
        <dbReference type="ARBA" id="ARBA00022723"/>
    </source>
</evidence>
<keyword evidence="5" id="KW-0732">Signal</keyword>
<comment type="subcellular location">
    <subcellularLocation>
        <location evidence="1">Cell membrane</location>
    </subcellularLocation>
</comment>
<dbReference type="PIRSF" id="PIRSF000018">
    <property type="entry name" value="Mb_ADH_cyt_c"/>
    <property type="match status" value="1"/>
</dbReference>
<dbReference type="InterPro" id="IPR014353">
    <property type="entry name" value="Membr-bd_ADH_cyt_c"/>
</dbReference>
<dbReference type="PANTHER" id="PTHR35008:SF8">
    <property type="entry name" value="ALCOHOL DEHYDROGENASE CYTOCHROME C SUBUNIT"/>
    <property type="match status" value="1"/>
</dbReference>
<feature type="transmembrane region" description="Helical" evidence="10">
    <location>
        <begin position="421"/>
        <end position="438"/>
    </location>
</feature>
<dbReference type="PROSITE" id="PS51007">
    <property type="entry name" value="CYTC"/>
    <property type="match status" value="3"/>
</dbReference>
<name>A0ABP3VB62_9BURK</name>
<proteinExistence type="predicted"/>
<keyword evidence="7 9" id="KW-0408">Iron</keyword>
<dbReference type="Gene3D" id="1.10.760.10">
    <property type="entry name" value="Cytochrome c-like domain"/>
    <property type="match status" value="3"/>
</dbReference>
<evidence type="ECO:0000256" key="7">
    <source>
        <dbReference type="ARBA" id="ARBA00023004"/>
    </source>
</evidence>
<keyword evidence="13" id="KW-1185">Reference proteome</keyword>
<evidence type="ECO:0000256" key="8">
    <source>
        <dbReference type="ARBA" id="ARBA00023136"/>
    </source>
</evidence>
<feature type="domain" description="Cytochrome c" evidence="11">
    <location>
        <begin position="14"/>
        <end position="118"/>
    </location>
</feature>
<evidence type="ECO:0000313" key="13">
    <source>
        <dbReference type="Proteomes" id="UP001500279"/>
    </source>
</evidence>
<accession>A0ABP3VB62</accession>
<evidence type="ECO:0000256" key="6">
    <source>
        <dbReference type="ARBA" id="ARBA00022737"/>
    </source>
</evidence>
<keyword evidence="8 10" id="KW-0472">Membrane</keyword>
<keyword evidence="4 9" id="KW-0479">Metal-binding</keyword>
<keyword evidence="6" id="KW-0677">Repeat</keyword>
<dbReference type="RefSeq" id="WP_231012097.1">
    <property type="nucleotide sequence ID" value="NZ_BAAAEW010000011.1"/>
</dbReference>